<dbReference type="GO" id="GO:0004565">
    <property type="term" value="F:beta-galactosidase activity"/>
    <property type="evidence" value="ECO:0007669"/>
    <property type="project" value="UniProtKB-EC"/>
</dbReference>
<comment type="catalytic activity">
    <reaction evidence="1">
        <text>Hydrolysis of terminal non-reducing beta-D-galactose residues in beta-D-galactosides.</text>
        <dbReference type="EC" id="3.2.1.23"/>
    </reaction>
</comment>
<dbReference type="InterPro" id="IPR013783">
    <property type="entry name" value="Ig-like_fold"/>
</dbReference>
<dbReference type="Gene3D" id="3.20.20.80">
    <property type="entry name" value="Glycosidases"/>
    <property type="match status" value="1"/>
</dbReference>
<dbReference type="RefSeq" id="WP_338392571.1">
    <property type="nucleotide sequence ID" value="NZ_AP025314.1"/>
</dbReference>
<dbReference type="Gene3D" id="2.60.120.560">
    <property type="entry name" value="Exo-inulinase, domain 1"/>
    <property type="match status" value="1"/>
</dbReference>
<reference evidence="11 12" key="1">
    <citation type="submission" date="2021-12" db="EMBL/GenBank/DDBJ databases">
        <title>Genome sequencing of bacteria with rrn-lacking chromosome and rrn-plasmid.</title>
        <authorList>
            <person name="Anda M."/>
            <person name="Iwasaki W."/>
        </authorList>
    </citation>
    <scope>NUCLEOTIDE SEQUENCE [LARGE SCALE GENOMIC DNA]</scope>
    <source>
        <strain evidence="11 12">DSM 100852</strain>
    </source>
</reference>
<dbReference type="SUPFAM" id="SSF49785">
    <property type="entry name" value="Galactose-binding domain-like"/>
    <property type="match status" value="1"/>
</dbReference>
<evidence type="ECO:0000313" key="11">
    <source>
        <dbReference type="EMBL" id="BDD11050.1"/>
    </source>
</evidence>
<feature type="region of interest" description="Disordered" evidence="6">
    <location>
        <begin position="211"/>
        <end position="237"/>
    </location>
</feature>
<dbReference type="InterPro" id="IPR006102">
    <property type="entry name" value="Ig-like_GH2"/>
</dbReference>
<dbReference type="InterPro" id="IPR050347">
    <property type="entry name" value="Bact_Beta-galactosidase"/>
</dbReference>
<dbReference type="Gene3D" id="2.60.120.260">
    <property type="entry name" value="Galactose-binding domain-like"/>
    <property type="match status" value="1"/>
</dbReference>
<dbReference type="InterPro" id="IPR036156">
    <property type="entry name" value="Beta-gal/glucu_dom_sf"/>
</dbReference>
<protein>
    <recommendedName>
        <fullName evidence="3">beta-galactosidase</fullName>
        <ecNumber evidence="3">3.2.1.23</ecNumber>
    </recommendedName>
</protein>
<evidence type="ECO:0000256" key="6">
    <source>
        <dbReference type="SAM" id="MobiDB-lite"/>
    </source>
</evidence>
<dbReference type="InterPro" id="IPR006103">
    <property type="entry name" value="Glyco_hydro_2_cat"/>
</dbReference>
<feature type="domain" description="Glycoside hydrolase family 2 catalytic" evidence="9">
    <location>
        <begin position="568"/>
        <end position="759"/>
    </location>
</feature>
<dbReference type="Gene3D" id="2.60.40.10">
    <property type="entry name" value="Immunoglobulins"/>
    <property type="match status" value="1"/>
</dbReference>
<dbReference type="SUPFAM" id="SSF49303">
    <property type="entry name" value="beta-Galactosidase/glucuronidase domain"/>
    <property type="match status" value="1"/>
</dbReference>
<dbReference type="GO" id="GO:0009341">
    <property type="term" value="C:beta-galactosidase complex"/>
    <property type="evidence" value="ECO:0007669"/>
    <property type="project" value="TreeGrafter"/>
</dbReference>
<evidence type="ECO:0000256" key="5">
    <source>
        <dbReference type="ARBA" id="ARBA00023295"/>
    </source>
</evidence>
<dbReference type="Pfam" id="PF22666">
    <property type="entry name" value="Glyco_hydro_2_N2"/>
    <property type="match status" value="1"/>
</dbReference>
<dbReference type="Pfam" id="PF02836">
    <property type="entry name" value="Glyco_hydro_2_C"/>
    <property type="match status" value="1"/>
</dbReference>
<evidence type="ECO:0000259" key="10">
    <source>
        <dbReference type="Pfam" id="PF22666"/>
    </source>
</evidence>
<evidence type="ECO:0000256" key="2">
    <source>
        <dbReference type="ARBA" id="ARBA00007401"/>
    </source>
</evidence>
<dbReference type="Proteomes" id="UP001348817">
    <property type="component" value="Chromosome"/>
</dbReference>
<dbReference type="AlphaFoldDB" id="A0AAU9DIS7"/>
<accession>A0AAU9DIS7</accession>
<evidence type="ECO:0000256" key="3">
    <source>
        <dbReference type="ARBA" id="ARBA00012756"/>
    </source>
</evidence>
<dbReference type="KEGG" id="fax:FUAX_34820"/>
<gene>
    <name evidence="11" type="ORF">FUAX_34820</name>
</gene>
<dbReference type="InterPro" id="IPR054593">
    <property type="entry name" value="Beta-mannosidase-like_N2"/>
</dbReference>
<evidence type="ECO:0000313" key="12">
    <source>
        <dbReference type="Proteomes" id="UP001348817"/>
    </source>
</evidence>
<keyword evidence="4" id="KW-0378">Hydrolase</keyword>
<comment type="similarity">
    <text evidence="2">Belongs to the glycosyl hydrolase 2 family.</text>
</comment>
<evidence type="ECO:0000259" key="8">
    <source>
        <dbReference type="Pfam" id="PF00703"/>
    </source>
</evidence>
<dbReference type="EC" id="3.2.1.23" evidence="3"/>
<feature type="domain" description="Glycoside hydrolase family 2 immunoglobulin-like beta-sandwich" evidence="8">
    <location>
        <begin position="454"/>
        <end position="560"/>
    </location>
</feature>
<feature type="chain" id="PRO_5043672742" description="beta-galactosidase" evidence="7">
    <location>
        <begin position="22"/>
        <end position="1228"/>
    </location>
</feature>
<feature type="signal peptide" evidence="7">
    <location>
        <begin position="1"/>
        <end position="21"/>
    </location>
</feature>
<feature type="domain" description="Beta-mannosidase-like galactose-binding" evidence="10">
    <location>
        <begin position="328"/>
        <end position="406"/>
    </location>
</feature>
<dbReference type="PANTHER" id="PTHR46323">
    <property type="entry name" value="BETA-GALACTOSIDASE"/>
    <property type="match status" value="1"/>
</dbReference>
<evidence type="ECO:0000256" key="7">
    <source>
        <dbReference type="SAM" id="SignalP"/>
    </source>
</evidence>
<dbReference type="GO" id="GO:0005990">
    <property type="term" value="P:lactose catabolic process"/>
    <property type="evidence" value="ECO:0007669"/>
    <property type="project" value="TreeGrafter"/>
</dbReference>
<dbReference type="InterPro" id="IPR008979">
    <property type="entry name" value="Galactose-bd-like_sf"/>
</dbReference>
<keyword evidence="7" id="KW-0732">Signal</keyword>
<sequence>MIRKTIFLALPLLLLAVFSKAQQRAEAEKLTFSDFEQRWTPVGRGDAEVLDGEVLRLKDAFVSASGHEHENFEMRFKARAPKGEKEAMIWAGFAFADRQTRYAFALRGGNADDVYLCRYEPVGKDKMLALRPVAFHPVPGTWYDLRITHWNGKTAIFLGDEKQPLVKISEKEPLSPGGIILGGGYVTTEYRDVTVKALSASEMSALDNAETKPLPGLTASQKEAKRKKQRAKYRAKSIRVNTKGRTEISLDGNWLFMPEYDAPAKAQNPSEADNDWHVMEVPGFWTPKGNWMHMEKAGHMPDNHSGVSDNYRQKELERCGNYTFDYQKATGAWYRHWVNVPKNIGNKRVKLYFEAVSKIASVWVNGQKAGDHVGMFGDFGFNVTDLLKPGKNLIAVNVKAQWKKKDDGSGDEFVARAVSVDVTKDMLTSLPHGMFKNYEGGIWQPVSLVITDPVRVDDIFAKTRTDGADMDISILNSGESKNIEVSYEIRESGSKKLFFSSEKGQAVNIGAGETKTVTLSTPSLNPKLWTPETPNLYTLTVNVLSEGRKIDSKTITTGFRTFGTDGNRFMLNGHPYRLMGANHPPCGIAPTDEKLANKFFKMMHDGNQLATRSHGSPFTSVWMDAADRQGVGVSYEGTWPWLMIGSMPDGQLLEIWKEEMLALVRKYRNHPSLLVWTVNNEMYFTMFYHNDPMEVRLRKWKVLSDVIKEIRKLDPTRPISADSGYARVEDDYEKILKPNNIDDGDIDDRHIYFTWYNRDFYQIYNGDWAKRIYWTPGANADRPFFSQEASTGYPNNDTGHPTRKYIYKHYVPHAWVGDWAWEDKDPSYFLNRNAFMSKELCEVIRRTSPMNSGVLFFANVCWYRDVYDADKIEPYPVAESMKKALDPVLVSAELFGRNFWAGDAVNPDIYIVNDKADGSDLKPGKVFWQIVSGEETLASGEVSTGSVENYGIEKFSSQIRIPENMPKLKGTYQLKLDYKVDGKSVSQNEYNLTVAKKEWAELKDRKVALFDLTGDTRKAFDALGVPYRNLDDLTQMRFIAPDETLVVANLDAENEVPYNWEDVKRVASNGTEVLLIHPGKHLKWNHGNVVAGLYERTGRIVNMRIPESPIFDGIDPMELSWWRAEGRDIPIACRRSYTFKKKNGVTEFATYLRPHVYLGNPQEQLKDMSGSPLVEIKVGLGRVVASEMELNSADKDPVAAKLLVNLIKNLEPGVKYKPMPKEKAQAKK</sequence>
<dbReference type="InterPro" id="IPR017853">
    <property type="entry name" value="GH"/>
</dbReference>
<dbReference type="SUPFAM" id="SSF51445">
    <property type="entry name" value="(Trans)glycosidases"/>
    <property type="match status" value="1"/>
</dbReference>
<evidence type="ECO:0000256" key="1">
    <source>
        <dbReference type="ARBA" id="ARBA00001412"/>
    </source>
</evidence>
<evidence type="ECO:0000259" key="9">
    <source>
        <dbReference type="Pfam" id="PF02836"/>
    </source>
</evidence>
<evidence type="ECO:0000256" key="4">
    <source>
        <dbReference type="ARBA" id="ARBA00022801"/>
    </source>
</evidence>
<organism evidence="11 12">
    <name type="scientific">Fulvitalea axinellae</name>
    <dbReference type="NCBI Taxonomy" id="1182444"/>
    <lineage>
        <taxon>Bacteria</taxon>
        <taxon>Pseudomonadati</taxon>
        <taxon>Bacteroidota</taxon>
        <taxon>Cytophagia</taxon>
        <taxon>Cytophagales</taxon>
        <taxon>Persicobacteraceae</taxon>
        <taxon>Fulvitalea</taxon>
    </lineage>
</organism>
<dbReference type="Pfam" id="PF00703">
    <property type="entry name" value="Glyco_hydro_2"/>
    <property type="match status" value="1"/>
</dbReference>
<keyword evidence="5" id="KW-0326">Glycosidase</keyword>
<dbReference type="EMBL" id="AP025314">
    <property type="protein sequence ID" value="BDD11050.1"/>
    <property type="molecule type" value="Genomic_DNA"/>
</dbReference>
<keyword evidence="12" id="KW-1185">Reference proteome</keyword>
<feature type="compositionally biased region" description="Basic residues" evidence="6">
    <location>
        <begin position="224"/>
        <end position="237"/>
    </location>
</feature>
<dbReference type="PANTHER" id="PTHR46323:SF2">
    <property type="entry name" value="BETA-GALACTOSIDASE"/>
    <property type="match status" value="1"/>
</dbReference>
<name>A0AAU9DIS7_9BACT</name>
<proteinExistence type="inferred from homology"/>